<keyword evidence="2" id="KW-1185">Reference proteome</keyword>
<organism evidence="1 2">
    <name type="scientific">Gongylonema pulchrum</name>
    <dbReference type="NCBI Taxonomy" id="637853"/>
    <lineage>
        <taxon>Eukaryota</taxon>
        <taxon>Metazoa</taxon>
        <taxon>Ecdysozoa</taxon>
        <taxon>Nematoda</taxon>
        <taxon>Chromadorea</taxon>
        <taxon>Rhabditida</taxon>
        <taxon>Spirurina</taxon>
        <taxon>Spiruromorpha</taxon>
        <taxon>Spiruroidea</taxon>
        <taxon>Gongylonematidae</taxon>
        <taxon>Gongylonema</taxon>
    </lineage>
</organism>
<dbReference type="GO" id="GO:0070008">
    <property type="term" value="F:serine-type exopeptidase activity"/>
    <property type="evidence" value="ECO:0007669"/>
    <property type="project" value="InterPro"/>
</dbReference>
<sequence length="82" mass="9765">MYLFEGIVQYTNDNRSPFHVNAEDACRIMTNSSEPSHMKRIKQVFDLYNSYYEKEQQCNDNSYSKFMEELGNAKYDKWDIGS</sequence>
<proteinExistence type="predicted"/>
<dbReference type="AlphaFoldDB" id="A0A3P6SUH2"/>
<reference evidence="1 2" key="1">
    <citation type="submission" date="2018-11" db="EMBL/GenBank/DDBJ databases">
        <authorList>
            <consortium name="Pathogen Informatics"/>
        </authorList>
    </citation>
    <scope>NUCLEOTIDE SEQUENCE [LARGE SCALE GENOMIC DNA]</scope>
</reference>
<evidence type="ECO:0000313" key="1">
    <source>
        <dbReference type="EMBL" id="VDK78836.1"/>
    </source>
</evidence>
<dbReference type="InterPro" id="IPR008758">
    <property type="entry name" value="Peptidase_S28"/>
</dbReference>
<gene>
    <name evidence="1" type="ORF">GPUH_LOCUS9883</name>
</gene>
<dbReference type="Pfam" id="PF05577">
    <property type="entry name" value="Peptidase_S28"/>
    <property type="match status" value="1"/>
</dbReference>
<evidence type="ECO:0000313" key="2">
    <source>
        <dbReference type="Proteomes" id="UP000271098"/>
    </source>
</evidence>
<dbReference type="Proteomes" id="UP000271098">
    <property type="component" value="Unassembled WGS sequence"/>
</dbReference>
<dbReference type="EMBL" id="UYRT01034553">
    <property type="protein sequence ID" value="VDK78836.1"/>
    <property type="molecule type" value="Genomic_DNA"/>
</dbReference>
<name>A0A3P6SUH2_9BILA</name>
<protein>
    <submittedName>
        <fullName evidence="1">Uncharacterized protein</fullName>
    </submittedName>
</protein>
<dbReference type="GO" id="GO:0006508">
    <property type="term" value="P:proteolysis"/>
    <property type="evidence" value="ECO:0007669"/>
    <property type="project" value="InterPro"/>
</dbReference>
<accession>A0A3P6SUH2</accession>